<dbReference type="OrthoDB" id="9787096at2"/>
<accession>A0A4Q7JE79</accession>
<evidence type="ECO:0000313" key="5">
    <source>
        <dbReference type="Proteomes" id="UP000292003"/>
    </source>
</evidence>
<dbReference type="Gene3D" id="3.40.640.10">
    <property type="entry name" value="Type I PLP-dependent aspartate aminotransferase-like (Major domain)"/>
    <property type="match status" value="1"/>
</dbReference>
<dbReference type="RefSeq" id="WP_130473357.1">
    <property type="nucleotide sequence ID" value="NZ_SFCC01000001.1"/>
</dbReference>
<name>A0A4Q7JE79_9PSEU</name>
<evidence type="ECO:0000256" key="2">
    <source>
        <dbReference type="ARBA" id="ARBA00022898"/>
    </source>
</evidence>
<dbReference type="SUPFAM" id="SSF53383">
    <property type="entry name" value="PLP-dependent transferases"/>
    <property type="match status" value="1"/>
</dbReference>
<keyword evidence="4" id="KW-0808">Transferase</keyword>
<dbReference type="Proteomes" id="UP000292003">
    <property type="component" value="Unassembled WGS sequence"/>
</dbReference>
<organism evidence="4 5">
    <name type="scientific">Amycolatopsis suaedae</name>
    <dbReference type="NCBI Taxonomy" id="2510978"/>
    <lineage>
        <taxon>Bacteria</taxon>
        <taxon>Bacillati</taxon>
        <taxon>Actinomycetota</taxon>
        <taxon>Actinomycetes</taxon>
        <taxon>Pseudonocardiales</taxon>
        <taxon>Pseudonocardiaceae</taxon>
        <taxon>Amycolatopsis</taxon>
    </lineage>
</organism>
<dbReference type="GO" id="GO:0008483">
    <property type="term" value="F:transaminase activity"/>
    <property type="evidence" value="ECO:0007669"/>
    <property type="project" value="UniProtKB-KW"/>
</dbReference>
<dbReference type="GO" id="GO:0004125">
    <property type="term" value="F:L-seryl-tRNA(Sec) selenium transferase activity"/>
    <property type="evidence" value="ECO:0007669"/>
    <property type="project" value="TreeGrafter"/>
</dbReference>
<sequence length="368" mass="37734">MGVHERWGVSRVVNAHGTYTPLGVSRTPAPVAAAVADALQEFFVIDQLADRAGEALAAATGADAGAVVHCTSAATTVAVAAAMAGSDPARIAALPDVTGMPHTVVVPAGHAVDYGQSNLQAIRLAGARVVLAGTEQRCDLADLDAALAAPGVACLLLVSSRLVRPGEPVDLAGAVRAAHARGVPAVVDAAAQFPRARELTALGADAVLISGQKYLASPTAGLVLGTREFVRAVRDQDRGIGRGMKPTKESLAGVLAALEAWRGEDWVAAEAAKAERFVRDASALPGITARPWPDPAGAPVTRAVLTLDDAPRVAEELAAGDPPVFVMTGGPGELVLELVSLTGDEIALILDRLAISTRRSVRRTSDLR</sequence>
<reference evidence="4 5" key="1">
    <citation type="submission" date="2019-02" db="EMBL/GenBank/DDBJ databases">
        <title>Draft genome sequence of Amycolatopsis sp. 8-3EHSu isolated from roots of Suaeda maritima.</title>
        <authorList>
            <person name="Duangmal K."/>
            <person name="Chantavorakit T."/>
        </authorList>
    </citation>
    <scope>NUCLEOTIDE SEQUENCE [LARGE SCALE GENOMIC DNA]</scope>
    <source>
        <strain evidence="4 5">8-3EHSu</strain>
    </source>
</reference>
<dbReference type="PANTHER" id="PTHR32328:SF0">
    <property type="entry name" value="L-SERYL-TRNA(SEC) SELENIUM TRANSFERASE"/>
    <property type="match status" value="1"/>
</dbReference>
<gene>
    <name evidence="4" type="ORF">EWH70_01510</name>
</gene>
<dbReference type="AlphaFoldDB" id="A0A4Q7JE79"/>
<dbReference type="GO" id="GO:0016829">
    <property type="term" value="F:lyase activity"/>
    <property type="evidence" value="ECO:0007669"/>
    <property type="project" value="InterPro"/>
</dbReference>
<evidence type="ECO:0000313" key="4">
    <source>
        <dbReference type="EMBL" id="RZQ65789.1"/>
    </source>
</evidence>
<evidence type="ECO:0000256" key="1">
    <source>
        <dbReference type="ARBA" id="ARBA00001933"/>
    </source>
</evidence>
<comment type="cofactor">
    <cofactor evidence="1">
        <name>pyridoxal 5'-phosphate</name>
        <dbReference type="ChEBI" id="CHEBI:597326"/>
    </cofactor>
</comment>
<dbReference type="Pfam" id="PF01212">
    <property type="entry name" value="Beta_elim_lyase"/>
    <property type="match status" value="1"/>
</dbReference>
<proteinExistence type="predicted"/>
<protein>
    <submittedName>
        <fullName evidence="4">Aminotransferase class V-fold PLP-dependent enzyme</fullName>
    </submittedName>
</protein>
<keyword evidence="4" id="KW-0032">Aminotransferase</keyword>
<keyword evidence="2" id="KW-0663">Pyridoxal phosphate</keyword>
<keyword evidence="5" id="KW-1185">Reference proteome</keyword>
<dbReference type="InterPro" id="IPR001597">
    <property type="entry name" value="ArAA_b-elim_lyase/Thr_aldolase"/>
</dbReference>
<feature type="domain" description="Aromatic amino acid beta-eliminating lyase/threonine aldolase" evidence="3">
    <location>
        <begin position="47"/>
        <end position="290"/>
    </location>
</feature>
<dbReference type="EMBL" id="SFCC01000001">
    <property type="protein sequence ID" value="RZQ65789.1"/>
    <property type="molecule type" value="Genomic_DNA"/>
</dbReference>
<dbReference type="InterPro" id="IPR015421">
    <property type="entry name" value="PyrdxlP-dep_Trfase_major"/>
</dbReference>
<evidence type="ECO:0000259" key="3">
    <source>
        <dbReference type="Pfam" id="PF01212"/>
    </source>
</evidence>
<dbReference type="InterPro" id="IPR015424">
    <property type="entry name" value="PyrdxlP-dep_Trfase"/>
</dbReference>
<dbReference type="GO" id="GO:0006520">
    <property type="term" value="P:amino acid metabolic process"/>
    <property type="evidence" value="ECO:0007669"/>
    <property type="project" value="InterPro"/>
</dbReference>
<comment type="caution">
    <text evidence="4">The sequence shown here is derived from an EMBL/GenBank/DDBJ whole genome shotgun (WGS) entry which is preliminary data.</text>
</comment>
<dbReference type="PANTHER" id="PTHR32328">
    <property type="entry name" value="L-SERYL-TRNA(SEC) SELENIUM TRANSFERASE"/>
    <property type="match status" value="1"/>
</dbReference>